<dbReference type="PANTHER" id="PTHR34610:SF3">
    <property type="entry name" value="SSL7007 PROTEIN"/>
    <property type="match status" value="1"/>
</dbReference>
<dbReference type="EMBL" id="QOWE01000020">
    <property type="protein sequence ID" value="RCR67263.1"/>
    <property type="molecule type" value="Genomic_DNA"/>
</dbReference>
<dbReference type="AlphaFoldDB" id="A0A368JL28"/>
<accession>A0A368JL28</accession>
<keyword evidence="3" id="KW-1185">Reference proteome</keyword>
<comment type="caution">
    <text evidence="2">The sequence shown here is derived from an EMBL/GenBank/DDBJ whole genome shotgun (WGS) entry which is preliminary data.</text>
</comment>
<proteinExistence type="predicted"/>
<feature type="domain" description="PIN" evidence="1">
    <location>
        <begin position="1"/>
        <end position="112"/>
    </location>
</feature>
<reference evidence="2 3" key="1">
    <citation type="submission" date="2018-07" db="EMBL/GenBank/DDBJ databases">
        <title>Genome analysis of Larkinella rosea.</title>
        <authorList>
            <person name="Zhou Z."/>
            <person name="Wang G."/>
        </authorList>
    </citation>
    <scope>NUCLEOTIDE SEQUENCE [LARGE SCALE GENOMIC DNA]</scope>
    <source>
        <strain evidence="3">zzj9</strain>
    </source>
</reference>
<evidence type="ECO:0000313" key="2">
    <source>
        <dbReference type="EMBL" id="RCR67263.1"/>
    </source>
</evidence>
<dbReference type="SMART" id="SM00670">
    <property type="entry name" value="PINc"/>
    <property type="match status" value="1"/>
</dbReference>
<dbReference type="Proteomes" id="UP000253383">
    <property type="component" value="Unassembled WGS sequence"/>
</dbReference>
<dbReference type="InterPro" id="IPR002850">
    <property type="entry name" value="PIN_toxin-like"/>
</dbReference>
<evidence type="ECO:0000259" key="1">
    <source>
        <dbReference type="SMART" id="SM00670"/>
    </source>
</evidence>
<protein>
    <submittedName>
        <fullName evidence="2">Putative toxin-antitoxin system toxin component, PIN family</fullName>
    </submittedName>
</protein>
<dbReference type="InterPro" id="IPR029060">
    <property type="entry name" value="PIN-like_dom_sf"/>
</dbReference>
<dbReference type="Pfam" id="PF13470">
    <property type="entry name" value="PIN_3"/>
    <property type="match status" value="1"/>
</dbReference>
<evidence type="ECO:0000313" key="3">
    <source>
        <dbReference type="Proteomes" id="UP000253383"/>
    </source>
</evidence>
<organism evidence="2 3">
    <name type="scientific">Larkinella punicea</name>
    <dbReference type="NCBI Taxonomy" id="2315727"/>
    <lineage>
        <taxon>Bacteria</taxon>
        <taxon>Pseudomonadati</taxon>
        <taxon>Bacteroidota</taxon>
        <taxon>Cytophagia</taxon>
        <taxon>Cytophagales</taxon>
        <taxon>Spirosomataceae</taxon>
        <taxon>Larkinella</taxon>
    </lineage>
</organism>
<sequence>MIVVIDSNCLSASIGKGSRHRWLFDALRNREFEFGISTDIIAEYEEHLETYYSLNLARNVTEGLLNSQNAILVAPSFFWHLIEADHDDDKFVDCAVACQADYLITFDRHFDVLKKIEFPKVNPVTPDEFYRILKNKDITPPPPHPR</sequence>
<dbReference type="RefSeq" id="WP_114408262.1">
    <property type="nucleotide sequence ID" value="NZ_QOWE01000020.1"/>
</dbReference>
<gene>
    <name evidence="2" type="ORF">DUE52_22240</name>
</gene>
<dbReference type="OrthoDB" id="9802590at2"/>
<dbReference type="PANTHER" id="PTHR34610">
    <property type="entry name" value="SSL7007 PROTEIN"/>
    <property type="match status" value="1"/>
</dbReference>
<dbReference type="SUPFAM" id="SSF88723">
    <property type="entry name" value="PIN domain-like"/>
    <property type="match status" value="1"/>
</dbReference>
<name>A0A368JL28_9BACT</name>
<dbReference type="NCBIfam" id="TIGR00305">
    <property type="entry name" value="putative toxin-antitoxin system toxin component, PIN family"/>
    <property type="match status" value="1"/>
</dbReference>
<dbReference type="InterPro" id="IPR002716">
    <property type="entry name" value="PIN_dom"/>
</dbReference>